<sequence length="352" mass="37595">MRTNPLVSIVSAAVWLPPDRDSAESAVAEQRVEAKAARDLGHPCLPVAQDVSAPEMAVLAAREALRLGGVAAADTTLLLHAWMHYQGHDLWSPPHYIAHQLGAHNTVPVGIQQICNGGAAALELAAARLSMRSVLSTGTGPRHALVTTADRFTEPGFDRWRSDYGAAYGDAATAVLLRAPADPDDPLLLRALHTVAAPHLEAMHRGTDPFARLPRENSSVVDMRRTKRAYLSEHGAAPFKKVNEEMIQRVVRGALDDAGLAADDPRIRFVLLPRLGRRMLDGAWIPTLRDLVAAPAVRWGSDTGHLGTGDLPAGLHEVLRRPALGPGDIGLLLNAGAGFTWSCAVVEAPAAR</sequence>
<dbReference type="InterPro" id="IPR016039">
    <property type="entry name" value="Thiolase-like"/>
</dbReference>
<keyword evidence="1" id="KW-0808">Transferase</keyword>
<dbReference type="OrthoDB" id="7055207at2"/>
<dbReference type="Proteomes" id="UP000419138">
    <property type="component" value="Unassembled WGS sequence"/>
</dbReference>
<name>A0A646KTT2_STRJU</name>
<evidence type="ECO:0000313" key="5">
    <source>
        <dbReference type="Proteomes" id="UP000419138"/>
    </source>
</evidence>
<dbReference type="Pfam" id="PF08541">
    <property type="entry name" value="ACP_syn_III_C"/>
    <property type="match status" value="1"/>
</dbReference>
<evidence type="ECO:0000259" key="3">
    <source>
        <dbReference type="Pfam" id="PF08541"/>
    </source>
</evidence>
<evidence type="ECO:0000313" key="4">
    <source>
        <dbReference type="EMBL" id="MQT05500.1"/>
    </source>
</evidence>
<dbReference type="CDD" id="cd00827">
    <property type="entry name" value="init_cond_enzymes"/>
    <property type="match status" value="1"/>
</dbReference>
<dbReference type="Gene3D" id="3.40.47.10">
    <property type="match status" value="2"/>
</dbReference>
<comment type="caution">
    <text evidence="4">The sequence shown here is derived from an EMBL/GenBank/DDBJ whole genome shotgun (WGS) entry which is preliminary data.</text>
</comment>
<gene>
    <name evidence="4" type="ORF">FF041_37020</name>
</gene>
<evidence type="ECO:0000256" key="1">
    <source>
        <dbReference type="ARBA" id="ARBA00022679"/>
    </source>
</evidence>
<keyword evidence="2" id="KW-0012">Acyltransferase</keyword>
<dbReference type="RefSeq" id="WP_153526964.1">
    <property type="nucleotide sequence ID" value="NZ_JBEPDZ010000027.1"/>
</dbReference>
<dbReference type="InterPro" id="IPR013747">
    <property type="entry name" value="ACP_syn_III_C"/>
</dbReference>
<dbReference type="GO" id="GO:0016747">
    <property type="term" value="F:acyltransferase activity, transferring groups other than amino-acyl groups"/>
    <property type="evidence" value="ECO:0007669"/>
    <property type="project" value="UniProtKB-ARBA"/>
</dbReference>
<protein>
    <submittedName>
        <fullName evidence="4">3-oxoacyl-ACP synthase</fullName>
    </submittedName>
</protein>
<dbReference type="GO" id="GO:0044550">
    <property type="term" value="P:secondary metabolite biosynthetic process"/>
    <property type="evidence" value="ECO:0007669"/>
    <property type="project" value="TreeGrafter"/>
</dbReference>
<keyword evidence="5" id="KW-1185">Reference proteome</keyword>
<dbReference type="PANTHER" id="PTHR34069:SF2">
    <property type="entry name" value="BETA-KETOACYL-[ACYL-CARRIER-PROTEIN] SYNTHASE III"/>
    <property type="match status" value="1"/>
</dbReference>
<proteinExistence type="predicted"/>
<organism evidence="4 5">
    <name type="scientific">Streptomyces jumonjinensis</name>
    <dbReference type="NCBI Taxonomy" id="1945"/>
    <lineage>
        <taxon>Bacteria</taxon>
        <taxon>Bacillati</taxon>
        <taxon>Actinomycetota</taxon>
        <taxon>Actinomycetes</taxon>
        <taxon>Kitasatosporales</taxon>
        <taxon>Streptomycetaceae</taxon>
        <taxon>Streptomyces</taxon>
    </lineage>
</organism>
<feature type="domain" description="Beta-ketoacyl-[acyl-carrier-protein] synthase III C-terminal" evidence="3">
    <location>
        <begin position="257"/>
        <end position="347"/>
    </location>
</feature>
<evidence type="ECO:0000256" key="2">
    <source>
        <dbReference type="ARBA" id="ARBA00023315"/>
    </source>
</evidence>
<dbReference type="AlphaFoldDB" id="A0A646KTT2"/>
<accession>A0A646KTT2</accession>
<dbReference type="SUPFAM" id="SSF53901">
    <property type="entry name" value="Thiolase-like"/>
    <property type="match status" value="1"/>
</dbReference>
<dbReference type="EMBL" id="VCLA01000201">
    <property type="protein sequence ID" value="MQT05500.1"/>
    <property type="molecule type" value="Genomic_DNA"/>
</dbReference>
<reference evidence="4 5" key="1">
    <citation type="submission" date="2019-05" db="EMBL/GenBank/DDBJ databases">
        <title>Comparative genomics and metabolomics analyses of clavulanic acid producing Streptomyces species provides insight into specialized metabolism and evolution of beta-lactam biosynthetic gene clusters.</title>
        <authorList>
            <person name="Moore M.A."/>
            <person name="Cruz-Morales P."/>
            <person name="Barona Gomez F."/>
            <person name="Kapil T."/>
        </authorList>
    </citation>
    <scope>NUCLEOTIDE SEQUENCE [LARGE SCALE GENOMIC DNA]</scope>
    <source>
        <strain evidence="4 5">NRRL 5741</strain>
    </source>
</reference>
<dbReference type="PANTHER" id="PTHR34069">
    <property type="entry name" value="3-OXOACYL-[ACYL-CARRIER-PROTEIN] SYNTHASE 3"/>
    <property type="match status" value="1"/>
</dbReference>